<feature type="transmembrane region" description="Helical" evidence="2">
    <location>
        <begin position="82"/>
        <end position="99"/>
    </location>
</feature>
<feature type="region of interest" description="Disordered" evidence="1">
    <location>
        <begin position="1"/>
        <end position="33"/>
    </location>
</feature>
<dbReference type="InterPro" id="IPR024447">
    <property type="entry name" value="YXWGXW_rpt"/>
</dbReference>
<proteinExistence type="predicted"/>
<dbReference type="AlphaFoldDB" id="A0A6L5QH77"/>
<evidence type="ECO:0000313" key="4">
    <source>
        <dbReference type="Proteomes" id="UP000481037"/>
    </source>
</evidence>
<dbReference type="Pfam" id="PF12779">
    <property type="entry name" value="WXXGXW"/>
    <property type="match status" value="2"/>
</dbReference>
<keyword evidence="4" id="KW-1185">Reference proteome</keyword>
<feature type="compositionally biased region" description="Basic and acidic residues" evidence="1">
    <location>
        <begin position="7"/>
        <end position="19"/>
    </location>
</feature>
<name>A0A6L5QH77_9BURK</name>
<dbReference type="EMBL" id="WKJM01000011">
    <property type="protein sequence ID" value="MRX09097.1"/>
    <property type="molecule type" value="Genomic_DNA"/>
</dbReference>
<organism evidence="3 4">
    <name type="scientific">Duganella alba</name>
    <dbReference type="NCBI Taxonomy" id="2666081"/>
    <lineage>
        <taxon>Bacteria</taxon>
        <taxon>Pseudomonadati</taxon>
        <taxon>Pseudomonadota</taxon>
        <taxon>Betaproteobacteria</taxon>
        <taxon>Burkholderiales</taxon>
        <taxon>Oxalobacteraceae</taxon>
        <taxon>Telluria group</taxon>
        <taxon>Duganella</taxon>
    </lineage>
</organism>
<feature type="transmembrane region" description="Helical" evidence="2">
    <location>
        <begin position="51"/>
        <end position="70"/>
    </location>
</feature>
<protein>
    <submittedName>
        <fullName evidence="3">BcpO-related WXXGXW repeat protein</fullName>
    </submittedName>
</protein>
<sequence length="199" mass="22551">MAGAAGEHQHDPGDAEVRRPLRRRRDHRRDDRGGVDRALAQNYIYLRRKPALYIGFVDSGVIGAGAAIAASTPRTLNMTKKIIIAAAIAIALSGCTTVVKERVVVHDHPATVRYAPAPIQEVIPPSPASGYAWVQGHWAWRDHGWQWQRGYWYQGPARPMPALIVEQITVAPSPSHYWVPGHWAWHHNEWEWTRGRWER</sequence>
<evidence type="ECO:0000313" key="3">
    <source>
        <dbReference type="EMBL" id="MRX09097.1"/>
    </source>
</evidence>
<gene>
    <name evidence="3" type="ORF">GJ697_14745</name>
</gene>
<comment type="caution">
    <text evidence="3">The sequence shown here is derived from an EMBL/GenBank/DDBJ whole genome shotgun (WGS) entry which is preliminary data.</text>
</comment>
<keyword evidence="2" id="KW-0812">Transmembrane</keyword>
<keyword evidence="2" id="KW-1133">Transmembrane helix</keyword>
<evidence type="ECO:0000256" key="1">
    <source>
        <dbReference type="SAM" id="MobiDB-lite"/>
    </source>
</evidence>
<reference evidence="3 4" key="1">
    <citation type="submission" date="2019-11" db="EMBL/GenBank/DDBJ databases">
        <title>Novel species isolated from a subtropical stream in China.</title>
        <authorList>
            <person name="Lu H."/>
        </authorList>
    </citation>
    <scope>NUCLEOTIDE SEQUENCE [LARGE SCALE GENOMIC DNA]</scope>
    <source>
        <strain evidence="3 4">FT25W</strain>
    </source>
</reference>
<dbReference type="Proteomes" id="UP000481037">
    <property type="component" value="Unassembled WGS sequence"/>
</dbReference>
<accession>A0A6L5QH77</accession>
<keyword evidence="2" id="KW-0472">Membrane</keyword>
<evidence type="ECO:0000256" key="2">
    <source>
        <dbReference type="SAM" id="Phobius"/>
    </source>
</evidence>